<sequence>PCVGGSYSYSLALSEGPNTIVVQAIDGIGNASTVASETVERTVTPWSIYAIVLVIVALILAAIAIFAGPKIWKR</sequence>
<dbReference type="InterPro" id="IPR013783">
    <property type="entry name" value="Ig-like_fold"/>
</dbReference>
<keyword evidence="1" id="KW-1133">Transmembrane helix</keyword>
<dbReference type="AlphaFoldDB" id="X1PNM3"/>
<gene>
    <name evidence="2" type="ORF">S06H3_40832</name>
</gene>
<comment type="caution">
    <text evidence="2">The sequence shown here is derived from an EMBL/GenBank/DDBJ whole genome shotgun (WGS) entry which is preliminary data.</text>
</comment>
<evidence type="ECO:0000313" key="2">
    <source>
        <dbReference type="EMBL" id="GAI40625.1"/>
    </source>
</evidence>
<keyword evidence="1" id="KW-0472">Membrane</keyword>
<keyword evidence="1" id="KW-0812">Transmembrane</keyword>
<name>X1PNM3_9ZZZZ</name>
<reference evidence="2" key="1">
    <citation type="journal article" date="2014" name="Front. Microbiol.">
        <title>High frequency of phylogenetically diverse reductive dehalogenase-homologous genes in deep subseafloor sedimentary metagenomes.</title>
        <authorList>
            <person name="Kawai M."/>
            <person name="Futagami T."/>
            <person name="Toyoda A."/>
            <person name="Takaki Y."/>
            <person name="Nishi S."/>
            <person name="Hori S."/>
            <person name="Arai W."/>
            <person name="Tsubouchi T."/>
            <person name="Morono Y."/>
            <person name="Uchiyama I."/>
            <person name="Ito T."/>
            <person name="Fujiyama A."/>
            <person name="Inagaki F."/>
            <person name="Takami H."/>
        </authorList>
    </citation>
    <scope>NUCLEOTIDE SEQUENCE</scope>
    <source>
        <strain evidence="2">Expedition CK06-06</strain>
    </source>
</reference>
<organism evidence="2">
    <name type="scientific">marine sediment metagenome</name>
    <dbReference type="NCBI Taxonomy" id="412755"/>
    <lineage>
        <taxon>unclassified sequences</taxon>
        <taxon>metagenomes</taxon>
        <taxon>ecological metagenomes</taxon>
    </lineage>
</organism>
<dbReference type="EMBL" id="BARV01025097">
    <property type="protein sequence ID" value="GAI40625.1"/>
    <property type="molecule type" value="Genomic_DNA"/>
</dbReference>
<feature type="non-terminal residue" evidence="2">
    <location>
        <position position="1"/>
    </location>
</feature>
<protein>
    <recommendedName>
        <fullName evidence="3">Bacterial Ig-like domain-containing protein</fullName>
    </recommendedName>
</protein>
<proteinExistence type="predicted"/>
<evidence type="ECO:0000256" key="1">
    <source>
        <dbReference type="SAM" id="Phobius"/>
    </source>
</evidence>
<evidence type="ECO:0008006" key="3">
    <source>
        <dbReference type="Google" id="ProtNLM"/>
    </source>
</evidence>
<feature type="transmembrane region" description="Helical" evidence="1">
    <location>
        <begin position="46"/>
        <end position="68"/>
    </location>
</feature>
<accession>X1PNM3</accession>
<dbReference type="Gene3D" id="2.60.40.10">
    <property type="entry name" value="Immunoglobulins"/>
    <property type="match status" value="1"/>
</dbReference>